<dbReference type="GO" id="GO:0006357">
    <property type="term" value="P:regulation of transcription by RNA polymerase II"/>
    <property type="evidence" value="ECO:0007669"/>
    <property type="project" value="TreeGrafter"/>
</dbReference>
<feature type="compositionally biased region" description="Low complexity" evidence="5">
    <location>
        <begin position="609"/>
        <end position="619"/>
    </location>
</feature>
<dbReference type="PROSITE" id="PS51044">
    <property type="entry name" value="ZF_SP_RING"/>
    <property type="match status" value="1"/>
</dbReference>
<dbReference type="GO" id="GO:0000785">
    <property type="term" value="C:chromatin"/>
    <property type="evidence" value="ECO:0007669"/>
    <property type="project" value="TreeGrafter"/>
</dbReference>
<dbReference type="AlphaFoldDB" id="A0A4U8UXV6"/>
<dbReference type="GO" id="GO:0003712">
    <property type="term" value="F:transcription coregulator activity"/>
    <property type="evidence" value="ECO:0007669"/>
    <property type="project" value="TreeGrafter"/>
</dbReference>
<evidence type="ECO:0000256" key="3">
    <source>
        <dbReference type="ARBA" id="ARBA00022833"/>
    </source>
</evidence>
<dbReference type="EMBL" id="AZBU02000001">
    <property type="protein sequence ID" value="TMS37924.1"/>
    <property type="molecule type" value="Genomic_DNA"/>
</dbReference>
<comment type="caution">
    <text evidence="7">The sequence shown here is derived from an EMBL/GenBank/DDBJ whole genome shotgun (WGS) entry which is preliminary data.</text>
</comment>
<dbReference type="InterPro" id="IPR013083">
    <property type="entry name" value="Znf_RING/FYVE/PHD"/>
</dbReference>
<accession>A0A4U8UXV6</accession>
<feature type="region of interest" description="Disordered" evidence="5">
    <location>
        <begin position="519"/>
        <end position="620"/>
    </location>
</feature>
<sequence length="694" mass="76214">MPLLEDGIEGEMNDSRNGTSFADGQCPVFADSQSAMWAPQAGNPMPLPDQNMIFGDQQAAVAFQVQQQQAMQPFVSPNHPYPAAMGRQPNMPQPSQQHLEVSPPYPVDPSGARPMRAMEEHQQMMLRQQQLLRMRNPPQTSPYMSPQTQQVNPQAMLTQPQMGPGMSAMNNGFPPNMPCGAMIRAGPPMLYSQVQQQGQQKVTAFPNPHALPDSDSQALVALQNPLHQPAVVVLQEVILQPFMLDGAGKILNFSLNMNVVNAMAYPEVEIQLKAFLREDPQQQCNWPMPDSDCALPTSVTINGRSHEIQSRNCPLFIKRLCGAGSNRIQIISNNATQHFFTLQLINRQPLNALLSSFISAWQSNQMDLDKCRERAFQLTHAHGSKTEGLRVPLFCPVTKRRLCYPARSAKCSHMGCFEFEPFLLANRDETFYQCPLCRTPFMFHELKLDGYVMYLLQNTLAKPEALEVSLAPNGQWRLVEPNPPQFQPNHLKRHMSDQLGGGPGNMKRYRSENGVLARSDNVGPPQSVPTTAPGAIHGDTLLSPYGAPTSTGSPSISGLPKAGIAFPDMPMTPASSLTSSSPNGILAKMPQPEGTQPQASGSAPYTPASVGSVHSGVHSNTSNGLQTSAFNDLSSLATDDAEDLFSDFMGIDNVDYKRYLIDDLGEEYPRCPPVDVHNTSDDWGDIMQIVGQDR</sequence>
<dbReference type="InterPro" id="IPR057847">
    <property type="entry name" value="ZMIZ1/ZMIZ2_GBD-like"/>
</dbReference>
<gene>
    <name evidence="7" type="ORF">L596_004759</name>
</gene>
<evidence type="ECO:0000313" key="7">
    <source>
        <dbReference type="EMBL" id="TMS37924.1"/>
    </source>
</evidence>
<keyword evidence="8" id="KW-1185">Reference proteome</keyword>
<dbReference type="PANTHER" id="PTHR10782:SF4">
    <property type="entry name" value="TONALLI, ISOFORM E"/>
    <property type="match status" value="1"/>
</dbReference>
<name>A0A4U8UXV6_STECR</name>
<evidence type="ECO:0000256" key="1">
    <source>
        <dbReference type="ARBA" id="ARBA00022723"/>
    </source>
</evidence>
<feature type="region of interest" description="Disordered" evidence="5">
    <location>
        <begin position="88"/>
        <end position="110"/>
    </location>
</feature>
<organism evidence="7 8">
    <name type="scientific">Steinernema carpocapsae</name>
    <name type="common">Entomopathogenic nematode</name>
    <dbReference type="NCBI Taxonomy" id="34508"/>
    <lineage>
        <taxon>Eukaryota</taxon>
        <taxon>Metazoa</taxon>
        <taxon>Ecdysozoa</taxon>
        <taxon>Nematoda</taxon>
        <taxon>Chromadorea</taxon>
        <taxon>Rhabditida</taxon>
        <taxon>Tylenchina</taxon>
        <taxon>Panagrolaimomorpha</taxon>
        <taxon>Strongyloidoidea</taxon>
        <taxon>Steinernematidae</taxon>
        <taxon>Steinernema</taxon>
    </lineage>
</organism>
<protein>
    <recommendedName>
        <fullName evidence="6">SP-RING-type domain-containing protein</fullName>
    </recommendedName>
</protein>
<dbReference type="GO" id="GO:0061665">
    <property type="term" value="F:SUMO ligase activity"/>
    <property type="evidence" value="ECO:0007669"/>
    <property type="project" value="TreeGrafter"/>
</dbReference>
<evidence type="ECO:0000259" key="6">
    <source>
        <dbReference type="PROSITE" id="PS51044"/>
    </source>
</evidence>
<keyword evidence="3" id="KW-0862">Zinc</keyword>
<keyword evidence="1" id="KW-0479">Metal-binding</keyword>
<evidence type="ECO:0000313" key="8">
    <source>
        <dbReference type="Proteomes" id="UP000298663"/>
    </source>
</evidence>
<feature type="compositionally biased region" description="Polar residues" evidence="5">
    <location>
        <begin position="593"/>
        <end position="603"/>
    </location>
</feature>
<dbReference type="InterPro" id="IPR004181">
    <property type="entry name" value="Znf_MIZ"/>
</dbReference>
<dbReference type="Pfam" id="PF02891">
    <property type="entry name" value="zf-MIZ"/>
    <property type="match status" value="1"/>
</dbReference>
<evidence type="ECO:0000256" key="4">
    <source>
        <dbReference type="PROSITE-ProRule" id="PRU00452"/>
    </source>
</evidence>
<reference evidence="7 8" key="2">
    <citation type="journal article" date="2019" name="G3 (Bethesda)">
        <title>Hybrid Assembly of the Genome of the Entomopathogenic Nematode Steinernema carpocapsae Identifies the X-Chromosome.</title>
        <authorList>
            <person name="Serra L."/>
            <person name="Macchietto M."/>
            <person name="Macias-Munoz A."/>
            <person name="McGill C.J."/>
            <person name="Rodriguez I.M."/>
            <person name="Rodriguez B."/>
            <person name="Murad R."/>
            <person name="Mortazavi A."/>
        </authorList>
    </citation>
    <scope>NUCLEOTIDE SEQUENCE [LARGE SCALE GENOMIC DNA]</scope>
    <source>
        <strain evidence="7 8">ALL</strain>
    </source>
</reference>
<dbReference type="GO" id="GO:0016925">
    <property type="term" value="P:protein sumoylation"/>
    <property type="evidence" value="ECO:0007669"/>
    <property type="project" value="TreeGrafter"/>
</dbReference>
<evidence type="ECO:0000256" key="2">
    <source>
        <dbReference type="ARBA" id="ARBA00022771"/>
    </source>
</evidence>
<feature type="compositionally biased region" description="Polar residues" evidence="5">
    <location>
        <begin position="573"/>
        <end position="583"/>
    </location>
</feature>
<dbReference type="GO" id="GO:0008270">
    <property type="term" value="F:zinc ion binding"/>
    <property type="evidence" value="ECO:0007669"/>
    <property type="project" value="UniProtKB-KW"/>
</dbReference>
<evidence type="ECO:0000256" key="5">
    <source>
        <dbReference type="SAM" id="MobiDB-lite"/>
    </source>
</evidence>
<dbReference type="Pfam" id="PF25527">
    <property type="entry name" value="GBD-like_ZMIZ1_ZMIZ2"/>
    <property type="match status" value="1"/>
</dbReference>
<reference evidence="7 8" key="1">
    <citation type="journal article" date="2015" name="Genome Biol.">
        <title>Comparative genomics of Steinernema reveals deeply conserved gene regulatory networks.</title>
        <authorList>
            <person name="Dillman A.R."/>
            <person name="Macchietto M."/>
            <person name="Porter C.F."/>
            <person name="Rogers A."/>
            <person name="Williams B."/>
            <person name="Antoshechkin I."/>
            <person name="Lee M.M."/>
            <person name="Goodwin Z."/>
            <person name="Lu X."/>
            <person name="Lewis E.E."/>
            <person name="Goodrich-Blair H."/>
            <person name="Stock S.P."/>
            <person name="Adams B.J."/>
            <person name="Sternberg P.W."/>
            <person name="Mortazavi A."/>
        </authorList>
    </citation>
    <scope>NUCLEOTIDE SEQUENCE [LARGE SCALE GENOMIC DNA]</scope>
    <source>
        <strain evidence="7 8">ALL</strain>
    </source>
</reference>
<dbReference type="OrthoDB" id="27975at2759"/>
<dbReference type="Gene3D" id="3.30.40.10">
    <property type="entry name" value="Zinc/RING finger domain, C3HC4 (zinc finger)"/>
    <property type="match status" value="1"/>
</dbReference>
<dbReference type="Proteomes" id="UP000298663">
    <property type="component" value="Unassembled WGS sequence"/>
</dbReference>
<keyword evidence="2 4" id="KW-0863">Zinc-finger</keyword>
<proteinExistence type="predicted"/>
<dbReference type="PANTHER" id="PTHR10782">
    <property type="entry name" value="ZINC FINGER MIZ DOMAIN-CONTAINING PROTEIN"/>
    <property type="match status" value="1"/>
</dbReference>
<feature type="domain" description="SP-RING-type" evidence="6">
    <location>
        <begin position="380"/>
        <end position="465"/>
    </location>
</feature>